<evidence type="ECO:0000256" key="4">
    <source>
        <dbReference type="ARBA" id="ARBA00023242"/>
    </source>
</evidence>
<dbReference type="STRING" id="46731.A0A3M6UQ67"/>
<feature type="domain" description="HMG box" evidence="7">
    <location>
        <begin position="113"/>
        <end position="179"/>
    </location>
</feature>
<reference evidence="8 9" key="1">
    <citation type="journal article" date="2018" name="Sci. Rep.">
        <title>Comparative analysis of the Pocillopora damicornis genome highlights role of immune system in coral evolution.</title>
        <authorList>
            <person name="Cunning R."/>
            <person name="Bay R.A."/>
            <person name="Gillette P."/>
            <person name="Baker A.C."/>
            <person name="Traylor-Knowles N."/>
        </authorList>
    </citation>
    <scope>NUCLEOTIDE SEQUENCE [LARGE SCALE GENOMIC DNA]</scope>
    <source>
        <strain evidence="8">RSMAS</strain>
        <tissue evidence="8">Whole animal</tissue>
    </source>
</reference>
<dbReference type="GO" id="GO:0003677">
    <property type="term" value="F:DNA binding"/>
    <property type="evidence" value="ECO:0007669"/>
    <property type="project" value="UniProtKB-UniRule"/>
</dbReference>
<evidence type="ECO:0000256" key="2">
    <source>
        <dbReference type="ARBA" id="ARBA00008774"/>
    </source>
</evidence>
<dbReference type="EMBL" id="RCHS01000997">
    <property type="protein sequence ID" value="RMX55806.1"/>
    <property type="molecule type" value="Genomic_DNA"/>
</dbReference>
<dbReference type="Pfam" id="PF09011">
    <property type="entry name" value="HMG_box_2"/>
    <property type="match status" value="1"/>
</dbReference>
<keyword evidence="4 5" id="KW-0539">Nucleus</keyword>
<evidence type="ECO:0000259" key="7">
    <source>
        <dbReference type="PROSITE" id="PS50118"/>
    </source>
</evidence>
<dbReference type="PANTHER" id="PTHR48112">
    <property type="entry name" value="HIGH MOBILITY GROUP PROTEIN DSP1"/>
    <property type="match status" value="1"/>
</dbReference>
<dbReference type="SUPFAM" id="SSF47095">
    <property type="entry name" value="HMG-box"/>
    <property type="match status" value="2"/>
</dbReference>
<feature type="domain" description="HMG box" evidence="7">
    <location>
        <begin position="10"/>
        <end position="90"/>
    </location>
</feature>
<dbReference type="PRINTS" id="PR00886">
    <property type="entry name" value="HIGHMOBLTY12"/>
</dbReference>
<dbReference type="PANTHER" id="PTHR48112:SF32">
    <property type="entry name" value="HIGH MOBILITY GROUP PROTEIN B3"/>
    <property type="match status" value="1"/>
</dbReference>
<keyword evidence="3 5" id="KW-0238">DNA-binding</keyword>
<name>A0A3M6UQ67_POCDA</name>
<gene>
    <name evidence="8" type="ORF">pdam_00009551</name>
</gene>
<dbReference type="Gene3D" id="1.10.30.10">
    <property type="entry name" value="High mobility group box domain"/>
    <property type="match status" value="2"/>
</dbReference>
<proteinExistence type="inferred from homology"/>
<comment type="subcellular location">
    <subcellularLocation>
        <location evidence="1">Nucleus</location>
    </subcellularLocation>
</comment>
<feature type="region of interest" description="Disordered" evidence="6">
    <location>
        <begin position="82"/>
        <end position="114"/>
    </location>
</feature>
<dbReference type="InterPro" id="IPR009071">
    <property type="entry name" value="HMG_box_dom"/>
</dbReference>
<evidence type="ECO:0000256" key="3">
    <source>
        <dbReference type="ARBA" id="ARBA00023125"/>
    </source>
</evidence>
<dbReference type="InterPro" id="IPR050342">
    <property type="entry name" value="HMGB"/>
</dbReference>
<dbReference type="SMART" id="SM00398">
    <property type="entry name" value="HMG"/>
    <property type="match status" value="2"/>
</dbReference>
<dbReference type="Pfam" id="PF00505">
    <property type="entry name" value="HMG_box"/>
    <property type="match status" value="1"/>
</dbReference>
<dbReference type="GO" id="GO:0005634">
    <property type="term" value="C:nucleus"/>
    <property type="evidence" value="ECO:0007669"/>
    <property type="project" value="UniProtKB-SubCell"/>
</dbReference>
<accession>A0A3M6UQ67</accession>
<keyword evidence="9" id="KW-1185">Reference proteome</keyword>
<feature type="DNA-binding region" description="HMG box" evidence="5">
    <location>
        <begin position="113"/>
        <end position="179"/>
    </location>
</feature>
<dbReference type="PROSITE" id="PS50118">
    <property type="entry name" value="HMG_BOX_2"/>
    <property type="match status" value="2"/>
</dbReference>
<organism evidence="8 9">
    <name type="scientific">Pocillopora damicornis</name>
    <name type="common">Cauliflower coral</name>
    <name type="synonym">Millepora damicornis</name>
    <dbReference type="NCBI Taxonomy" id="46731"/>
    <lineage>
        <taxon>Eukaryota</taxon>
        <taxon>Metazoa</taxon>
        <taxon>Cnidaria</taxon>
        <taxon>Anthozoa</taxon>
        <taxon>Hexacorallia</taxon>
        <taxon>Scleractinia</taxon>
        <taxon>Astrocoeniina</taxon>
        <taxon>Pocilloporidae</taxon>
        <taxon>Pocillopora</taxon>
    </lineage>
</organism>
<feature type="DNA-binding region" description="HMG box" evidence="5">
    <location>
        <begin position="10"/>
        <end position="90"/>
    </location>
</feature>
<evidence type="ECO:0000256" key="5">
    <source>
        <dbReference type="PROSITE-ProRule" id="PRU00267"/>
    </source>
</evidence>
<sequence>MSTRKDPNKPRGKMSAYNIFVKEETEAMKKLQSEATGDSSETKEDKAVRQAFIPACAEKWKKLTEEEKKRFVEAAEKDRMRYNNEMANYTPPRYEGSERKTRKQKKMKDPNQPKKWMSSFMFFCQDKRAAMREENPEMRVRAKMLGEMWAKMEEKEKEKFEQMAREDRERYEEEMKAFRRGDYVVPSTSQIAVEAEE</sequence>
<dbReference type="AlphaFoldDB" id="A0A3M6UQ67"/>
<evidence type="ECO:0000256" key="6">
    <source>
        <dbReference type="SAM" id="MobiDB-lite"/>
    </source>
</evidence>
<evidence type="ECO:0000256" key="1">
    <source>
        <dbReference type="ARBA" id="ARBA00004123"/>
    </source>
</evidence>
<dbReference type="OrthoDB" id="1919336at2759"/>
<dbReference type="Proteomes" id="UP000275408">
    <property type="component" value="Unassembled WGS sequence"/>
</dbReference>
<dbReference type="OMA" id="GKMSSYH"/>
<dbReference type="InterPro" id="IPR036910">
    <property type="entry name" value="HMG_box_dom_sf"/>
</dbReference>
<protein>
    <recommendedName>
        <fullName evidence="7">HMG box domain-containing protein</fullName>
    </recommendedName>
</protein>
<comment type="caution">
    <text evidence="8">The sequence shown here is derived from an EMBL/GenBank/DDBJ whole genome shotgun (WGS) entry which is preliminary data.</text>
</comment>
<evidence type="ECO:0000313" key="9">
    <source>
        <dbReference type="Proteomes" id="UP000275408"/>
    </source>
</evidence>
<evidence type="ECO:0000313" key="8">
    <source>
        <dbReference type="EMBL" id="RMX55806.1"/>
    </source>
</evidence>
<comment type="similarity">
    <text evidence="2">Belongs to the HMGB family.</text>
</comment>